<name>A0ABS2HBV8_9BACL</name>
<evidence type="ECO:0000259" key="3">
    <source>
        <dbReference type="Pfam" id="PF06429"/>
    </source>
</evidence>
<accession>A0ABS2HBV8</accession>
<feature type="domain" description="Flagellar hook protein FlgE/F/G-like D1" evidence="4">
    <location>
        <begin position="130"/>
        <end position="176"/>
    </location>
</feature>
<dbReference type="SUPFAM" id="SSF117143">
    <property type="entry name" value="Flagellar hook protein flgE"/>
    <property type="match status" value="1"/>
</dbReference>
<protein>
    <submittedName>
        <fullName evidence="5">Flagellar hook-basal body protein</fullName>
    </submittedName>
</protein>
<dbReference type="InterPro" id="IPR037925">
    <property type="entry name" value="FlgE/F/G-like"/>
</dbReference>
<dbReference type="RefSeq" id="WP_155607676.1">
    <property type="nucleotide sequence ID" value="NZ_JADCNN020000034.1"/>
</dbReference>
<keyword evidence="5" id="KW-0282">Flagellum</keyword>
<dbReference type="PANTHER" id="PTHR30435:SF19">
    <property type="entry name" value="FLAGELLAR BASAL-BODY ROD PROTEIN FLGG"/>
    <property type="match status" value="1"/>
</dbReference>
<evidence type="ECO:0000313" key="5">
    <source>
        <dbReference type="EMBL" id="MBM6998328.1"/>
    </source>
</evidence>
<dbReference type="InterPro" id="IPR001444">
    <property type="entry name" value="Flag_bb_rod_N"/>
</dbReference>
<keyword evidence="6" id="KW-1185">Reference proteome</keyword>
<feature type="domain" description="Flagellar basal-body/hook protein C-terminal" evidence="3">
    <location>
        <begin position="250"/>
        <end position="294"/>
    </location>
</feature>
<keyword evidence="5" id="KW-0969">Cilium</keyword>
<sequence>MLRGLYTAASGMIAEQRRHDTVTQNIANLNTPGYKSVNTVAHSFPEMLISLMGDKQSGATSRIGKLVTGVFAEESMPAFTQGDLKETGNGTDFALISQLSLTDPATGQPYAFDASGKFVTEDGEVIYQPQAFFAVEDNEGNVRYTRDGSFSVNTAGELRTSSGYRVLDNTGNPIILNPGLSVDTLTSDEAGNLTALDNTGAPVNLGALGLTVVEQPYQLVREGNGVYRVADEEAAGVRELVQGTDVAGVRQGYLEVSNVDTAQSMVDLMAAQRAYESNQKMIQYYDRSLDKAVNEVGRV</sequence>
<dbReference type="PANTHER" id="PTHR30435">
    <property type="entry name" value="FLAGELLAR PROTEIN"/>
    <property type="match status" value="1"/>
</dbReference>
<reference evidence="5 6" key="1">
    <citation type="submission" date="2021-01" db="EMBL/GenBank/DDBJ databases">
        <title>Paenibacillus sp.nov. isolated from the rhizosphere soil of tomato plant.</title>
        <authorList>
            <person name="Thin K.K."/>
            <person name="Zhang X."/>
            <person name="He S."/>
        </authorList>
    </citation>
    <scope>NUCLEOTIDE SEQUENCE [LARGE SCALE GENOMIC DNA]</scope>
    <source>
        <strain evidence="5 6">DXFW5</strain>
    </source>
</reference>
<dbReference type="Proteomes" id="UP001516620">
    <property type="component" value="Unassembled WGS sequence"/>
</dbReference>
<dbReference type="Pfam" id="PF06429">
    <property type="entry name" value="Flg_bbr_C"/>
    <property type="match status" value="1"/>
</dbReference>
<dbReference type="Pfam" id="PF00460">
    <property type="entry name" value="Flg_bb_rod"/>
    <property type="match status" value="1"/>
</dbReference>
<keyword evidence="5" id="KW-0966">Cell projection</keyword>
<comment type="caution">
    <text evidence="5">The sequence shown here is derived from an EMBL/GenBank/DDBJ whole genome shotgun (WGS) entry which is preliminary data.</text>
</comment>
<evidence type="ECO:0000313" key="6">
    <source>
        <dbReference type="Proteomes" id="UP001516620"/>
    </source>
</evidence>
<dbReference type="InterPro" id="IPR053967">
    <property type="entry name" value="LlgE_F_G-like_D1"/>
</dbReference>
<dbReference type="EMBL" id="JADCNN020000034">
    <property type="protein sequence ID" value="MBM6998328.1"/>
    <property type="molecule type" value="Genomic_DNA"/>
</dbReference>
<comment type="similarity">
    <text evidence="1">Belongs to the flagella basal body rod proteins family.</text>
</comment>
<dbReference type="Pfam" id="PF22692">
    <property type="entry name" value="LlgE_F_G_D1"/>
    <property type="match status" value="1"/>
</dbReference>
<evidence type="ECO:0000259" key="2">
    <source>
        <dbReference type="Pfam" id="PF00460"/>
    </source>
</evidence>
<evidence type="ECO:0000259" key="4">
    <source>
        <dbReference type="Pfam" id="PF22692"/>
    </source>
</evidence>
<organism evidence="5 6">
    <name type="scientific">Paenibacillus rhizolycopersici</name>
    <dbReference type="NCBI Taxonomy" id="2780073"/>
    <lineage>
        <taxon>Bacteria</taxon>
        <taxon>Bacillati</taxon>
        <taxon>Bacillota</taxon>
        <taxon>Bacilli</taxon>
        <taxon>Bacillales</taxon>
        <taxon>Paenibacillaceae</taxon>
        <taxon>Paenibacillus</taxon>
    </lineage>
</organism>
<proteinExistence type="inferred from homology"/>
<feature type="domain" description="Flagellar basal body rod protein N-terminal" evidence="2">
    <location>
        <begin position="5"/>
        <end position="35"/>
    </location>
</feature>
<dbReference type="InterPro" id="IPR010930">
    <property type="entry name" value="Flg_bb/hook_C_dom"/>
</dbReference>
<gene>
    <name evidence="5" type="ORF">IM700_021890</name>
</gene>
<evidence type="ECO:0000256" key="1">
    <source>
        <dbReference type="ARBA" id="ARBA00009677"/>
    </source>
</evidence>